<evidence type="ECO:0000313" key="2">
    <source>
        <dbReference type="Proteomes" id="UP000623440"/>
    </source>
</evidence>
<evidence type="ECO:0000313" key="1">
    <source>
        <dbReference type="EMBL" id="MBD2534202.1"/>
    </source>
</evidence>
<dbReference type="EMBL" id="JACJSI010000142">
    <property type="protein sequence ID" value="MBD2534202.1"/>
    <property type="molecule type" value="Genomic_DNA"/>
</dbReference>
<gene>
    <name evidence="1" type="ORF">H6G97_33615</name>
</gene>
<reference evidence="1 2" key="1">
    <citation type="journal article" date="2020" name="ISME J.">
        <title>Comparative genomics reveals insights into cyanobacterial evolution and habitat adaptation.</title>
        <authorList>
            <person name="Chen M.Y."/>
            <person name="Teng W.K."/>
            <person name="Zhao L."/>
            <person name="Hu C.X."/>
            <person name="Zhou Y.K."/>
            <person name="Han B.P."/>
            <person name="Song L.R."/>
            <person name="Shu W.S."/>
        </authorList>
    </citation>
    <scope>NUCLEOTIDE SEQUENCE [LARGE SCALE GENOMIC DNA]</scope>
    <source>
        <strain evidence="1 2">FACHB-838</strain>
    </source>
</reference>
<keyword evidence="2" id="KW-1185">Reference proteome</keyword>
<sequence>MFDITYVQGNAYVKNITFLIAETVYSTLDCSDNEKIVAPLDVSLETILNGLRHFKIKFNSNSCRARW</sequence>
<accession>A0ABR8DXL0</accession>
<name>A0ABR8DXL0_9NOSO</name>
<comment type="caution">
    <text evidence="1">The sequence shown here is derived from an EMBL/GenBank/DDBJ whole genome shotgun (WGS) entry which is preliminary data.</text>
</comment>
<proteinExistence type="predicted"/>
<organism evidence="1 2">
    <name type="scientific">Nostoc flagelliforme FACHB-838</name>
    <dbReference type="NCBI Taxonomy" id="2692904"/>
    <lineage>
        <taxon>Bacteria</taxon>
        <taxon>Bacillati</taxon>
        <taxon>Cyanobacteriota</taxon>
        <taxon>Cyanophyceae</taxon>
        <taxon>Nostocales</taxon>
        <taxon>Nostocaceae</taxon>
        <taxon>Nostoc</taxon>
    </lineage>
</organism>
<protein>
    <submittedName>
        <fullName evidence="1">Uncharacterized protein</fullName>
    </submittedName>
</protein>
<dbReference type="Proteomes" id="UP000623440">
    <property type="component" value="Unassembled WGS sequence"/>
</dbReference>
<dbReference type="RefSeq" id="WP_190944717.1">
    <property type="nucleotide sequence ID" value="NZ_JACJSI010000142.1"/>
</dbReference>